<accession>A0A9N8H2F6</accession>
<dbReference type="AlphaFoldDB" id="A0A9N8H2F6"/>
<dbReference type="Proteomes" id="UP001153069">
    <property type="component" value="Unassembled WGS sequence"/>
</dbReference>
<protein>
    <submittedName>
        <fullName evidence="2">Uncharacterized protein</fullName>
    </submittedName>
</protein>
<organism evidence="2 3">
    <name type="scientific">Seminavis robusta</name>
    <dbReference type="NCBI Taxonomy" id="568900"/>
    <lineage>
        <taxon>Eukaryota</taxon>
        <taxon>Sar</taxon>
        <taxon>Stramenopiles</taxon>
        <taxon>Ochrophyta</taxon>
        <taxon>Bacillariophyta</taxon>
        <taxon>Bacillariophyceae</taxon>
        <taxon>Bacillariophycidae</taxon>
        <taxon>Naviculales</taxon>
        <taxon>Naviculaceae</taxon>
        <taxon>Seminavis</taxon>
    </lineage>
</organism>
<name>A0A9N8H2F6_9STRA</name>
<dbReference type="EMBL" id="CAICTM010000063">
    <property type="protein sequence ID" value="CAB9499568.1"/>
    <property type="molecule type" value="Genomic_DNA"/>
</dbReference>
<evidence type="ECO:0000313" key="3">
    <source>
        <dbReference type="Proteomes" id="UP001153069"/>
    </source>
</evidence>
<feature type="compositionally biased region" description="Polar residues" evidence="1">
    <location>
        <begin position="1"/>
        <end position="16"/>
    </location>
</feature>
<proteinExistence type="predicted"/>
<feature type="region of interest" description="Disordered" evidence="1">
    <location>
        <begin position="102"/>
        <end position="162"/>
    </location>
</feature>
<feature type="compositionally biased region" description="Acidic residues" evidence="1">
    <location>
        <begin position="132"/>
        <end position="141"/>
    </location>
</feature>
<sequence length="461" mass="50856">MHQSLDNDSAATGNQRSNERTTTTKKRPSVLVDYTKNKACVSSNGLSLTQSCGDLGRSSKEDDQSQHRLSLTNLERVFQITEGGLPAADTESNAAVSFRVRRRQSDRFRRVSAKSEGSSYENLRNSLRDLMSSEESDDESEPNNPPARRCHTADGIISSPTDDRRAQFAQMKRTLSSDPAQESSRHLRCHSARDLLTMLEESGPQAAQRRRGSSRQSFTSFSESTSDENTTDESSVTKCTRLYNLNNVEDETRRSLLAASRSQSSSALDPRTRRRRSKRRSHGILRNIIVIADELSLDDTTENTLNSSKSRGSVLAGARSQSSSVLVSSNDASNDDKEATVTRRRAQGRKSHGSMRNLIAGGNSTDEDSQASLHSSLVFTHPKSCRDLFAQGEAVPISNEAKTSRRKSFRQTNSSSGRRNLMSADDGGSKTNDMSHFVTGSRIRRLSSTRSSFRWDAGKAA</sequence>
<feature type="compositionally biased region" description="Polar residues" evidence="1">
    <location>
        <begin position="115"/>
        <end position="125"/>
    </location>
</feature>
<comment type="caution">
    <text evidence="2">The sequence shown here is derived from an EMBL/GenBank/DDBJ whole genome shotgun (WGS) entry which is preliminary data.</text>
</comment>
<feature type="region of interest" description="Disordered" evidence="1">
    <location>
        <begin position="1"/>
        <end position="31"/>
    </location>
</feature>
<feature type="region of interest" description="Disordered" evidence="1">
    <location>
        <begin position="203"/>
        <end position="236"/>
    </location>
</feature>
<evidence type="ECO:0000313" key="2">
    <source>
        <dbReference type="EMBL" id="CAB9499568.1"/>
    </source>
</evidence>
<feature type="compositionally biased region" description="Basic residues" evidence="1">
    <location>
        <begin position="342"/>
        <end position="353"/>
    </location>
</feature>
<reference evidence="2" key="1">
    <citation type="submission" date="2020-06" db="EMBL/GenBank/DDBJ databases">
        <authorList>
            <consortium name="Plant Systems Biology data submission"/>
        </authorList>
    </citation>
    <scope>NUCLEOTIDE SEQUENCE</scope>
    <source>
        <strain evidence="2">D6</strain>
    </source>
</reference>
<evidence type="ECO:0000256" key="1">
    <source>
        <dbReference type="SAM" id="MobiDB-lite"/>
    </source>
</evidence>
<feature type="compositionally biased region" description="Low complexity" evidence="1">
    <location>
        <begin position="320"/>
        <end position="332"/>
    </location>
</feature>
<feature type="compositionally biased region" description="Low complexity" evidence="1">
    <location>
        <begin position="214"/>
        <end position="224"/>
    </location>
</feature>
<feature type="region of interest" description="Disordered" evidence="1">
    <location>
        <begin position="396"/>
        <end position="461"/>
    </location>
</feature>
<feature type="region of interest" description="Disordered" evidence="1">
    <location>
        <begin position="255"/>
        <end position="280"/>
    </location>
</feature>
<gene>
    <name evidence="2" type="ORF">SEMRO_64_G036210.1</name>
</gene>
<feature type="compositionally biased region" description="Polar residues" evidence="1">
    <location>
        <begin position="302"/>
        <end position="311"/>
    </location>
</feature>
<keyword evidence="3" id="KW-1185">Reference proteome</keyword>
<feature type="compositionally biased region" description="Low complexity" evidence="1">
    <location>
        <begin position="255"/>
        <end position="268"/>
    </location>
</feature>
<feature type="region of interest" description="Disordered" evidence="1">
    <location>
        <begin position="300"/>
        <end position="369"/>
    </location>
</feature>